<dbReference type="Pfam" id="PF03099">
    <property type="entry name" value="BPL_LplA_LipB"/>
    <property type="match status" value="1"/>
</dbReference>
<dbReference type="CDD" id="cd16442">
    <property type="entry name" value="BPL"/>
    <property type="match status" value="1"/>
</dbReference>
<dbReference type="InterPro" id="IPR004143">
    <property type="entry name" value="BPL_LPL_catalytic"/>
</dbReference>
<dbReference type="InterPro" id="IPR008988">
    <property type="entry name" value="Transcriptional_repressor_C"/>
</dbReference>
<keyword evidence="2" id="KW-0547">Nucleotide-binding</keyword>
<dbReference type="RefSeq" id="WP_092318890.1">
    <property type="nucleotide sequence ID" value="NZ_FOKY01000004.1"/>
</dbReference>
<dbReference type="Pfam" id="PF02237">
    <property type="entry name" value="BPL_C"/>
    <property type="match status" value="1"/>
</dbReference>
<dbReference type="GO" id="GO:0005737">
    <property type="term" value="C:cytoplasm"/>
    <property type="evidence" value="ECO:0007669"/>
    <property type="project" value="TreeGrafter"/>
</dbReference>
<dbReference type="Gene3D" id="1.10.10.10">
    <property type="entry name" value="Winged helix-like DNA-binding domain superfamily/Winged helix DNA-binding domain"/>
    <property type="match status" value="1"/>
</dbReference>
<dbReference type="GO" id="GO:0005524">
    <property type="term" value="F:ATP binding"/>
    <property type="evidence" value="ECO:0007669"/>
    <property type="project" value="UniProtKB-KW"/>
</dbReference>
<dbReference type="EMBL" id="FOKY01000004">
    <property type="protein sequence ID" value="SFB78877.1"/>
    <property type="molecule type" value="Genomic_DNA"/>
</dbReference>
<dbReference type="InterPro" id="IPR045864">
    <property type="entry name" value="aa-tRNA-synth_II/BPL/LPL"/>
</dbReference>
<dbReference type="InterPro" id="IPR004408">
    <property type="entry name" value="Biotin_CoA_COase_ligase"/>
</dbReference>
<evidence type="ECO:0000313" key="9">
    <source>
        <dbReference type="Proteomes" id="UP000240042"/>
    </source>
</evidence>
<evidence type="ECO:0000256" key="6">
    <source>
        <dbReference type="ARBA" id="ARBA00047846"/>
    </source>
</evidence>
<dbReference type="EC" id="6.3.4.15" evidence="5"/>
<comment type="catalytic activity">
    <reaction evidence="6">
        <text>biotin + L-lysyl-[protein] + ATP = N(6)-biotinyl-L-lysyl-[protein] + AMP + diphosphate + H(+)</text>
        <dbReference type="Rhea" id="RHEA:11756"/>
        <dbReference type="Rhea" id="RHEA-COMP:9752"/>
        <dbReference type="Rhea" id="RHEA-COMP:10505"/>
        <dbReference type="ChEBI" id="CHEBI:15378"/>
        <dbReference type="ChEBI" id="CHEBI:29969"/>
        <dbReference type="ChEBI" id="CHEBI:30616"/>
        <dbReference type="ChEBI" id="CHEBI:33019"/>
        <dbReference type="ChEBI" id="CHEBI:57586"/>
        <dbReference type="ChEBI" id="CHEBI:83144"/>
        <dbReference type="ChEBI" id="CHEBI:456215"/>
        <dbReference type="EC" id="6.3.4.15"/>
    </reaction>
</comment>
<dbReference type="Proteomes" id="UP000240042">
    <property type="component" value="Unassembled WGS sequence"/>
</dbReference>
<evidence type="ECO:0000256" key="5">
    <source>
        <dbReference type="ARBA" id="ARBA00024227"/>
    </source>
</evidence>
<keyword evidence="1 8" id="KW-0436">Ligase</keyword>
<dbReference type="InterPro" id="IPR003142">
    <property type="entry name" value="BPL_C"/>
</dbReference>
<keyword evidence="3" id="KW-0067">ATP-binding</keyword>
<dbReference type="SUPFAM" id="SSF55681">
    <property type="entry name" value="Class II aaRS and biotin synthetases"/>
    <property type="match status" value="1"/>
</dbReference>
<reference evidence="9" key="1">
    <citation type="submission" date="2016-10" db="EMBL/GenBank/DDBJ databases">
        <authorList>
            <person name="Varghese N."/>
            <person name="Submissions S."/>
        </authorList>
    </citation>
    <scope>NUCLEOTIDE SEQUENCE [LARGE SCALE GENOMIC DNA]</scope>
    <source>
        <strain evidence="9">ATCC 43811</strain>
    </source>
</reference>
<sequence>MNIQSLNPVLLMLLQYQKGISQAFLMQQLGISDSAIAINIKTLKDQGYDIQYANEKFILINPLPFVLIPEKIKLNIPQNNIPEILFVDRCTSTNIIARDLLSKFSSFFLIAREQYRGKGRMNRTWEMQKDKDLALSFGYHTDIPHSYFFSLIRVAALAVYKTLNAFGISCFVKWPNDIIDGEGKKICGILAEIINESNINSVVIGIGINVNSNFLPDYAASIYQILGKEIDINKFAGHLILTINNFYSEFPQNESLIIQQWQNYLAWLGEKVIFQIDDQSFWGIFKGCTKEGALLLEIDKEIQTFYVGDLYNIKLRKP</sequence>
<name>A0A1I1DVM3_BREAD</name>
<evidence type="ECO:0000256" key="3">
    <source>
        <dbReference type="ARBA" id="ARBA00022840"/>
    </source>
</evidence>
<proteinExistence type="predicted"/>
<keyword evidence="4" id="KW-0092">Biotin</keyword>
<evidence type="ECO:0000256" key="1">
    <source>
        <dbReference type="ARBA" id="ARBA00022598"/>
    </source>
</evidence>
<evidence type="ECO:0000256" key="4">
    <source>
        <dbReference type="ARBA" id="ARBA00023267"/>
    </source>
</evidence>
<dbReference type="OrthoDB" id="9807064at2"/>
<dbReference type="PANTHER" id="PTHR12835">
    <property type="entry name" value="BIOTIN PROTEIN LIGASE"/>
    <property type="match status" value="1"/>
</dbReference>
<dbReference type="PANTHER" id="PTHR12835:SF5">
    <property type="entry name" value="BIOTIN--PROTEIN LIGASE"/>
    <property type="match status" value="1"/>
</dbReference>
<evidence type="ECO:0000256" key="2">
    <source>
        <dbReference type="ARBA" id="ARBA00022741"/>
    </source>
</evidence>
<protein>
    <recommendedName>
        <fullName evidence="5">biotin--[biotin carboxyl-carrier protein] ligase</fullName>
        <ecNumber evidence="5">6.3.4.15</ecNumber>
    </recommendedName>
</protein>
<organism evidence="8 9">
    <name type="scientific">Brevinema andersonii</name>
    <dbReference type="NCBI Taxonomy" id="34097"/>
    <lineage>
        <taxon>Bacteria</taxon>
        <taxon>Pseudomonadati</taxon>
        <taxon>Spirochaetota</taxon>
        <taxon>Spirochaetia</taxon>
        <taxon>Brevinematales</taxon>
        <taxon>Brevinemataceae</taxon>
        <taxon>Brevinema</taxon>
    </lineage>
</organism>
<dbReference type="GO" id="GO:0004077">
    <property type="term" value="F:biotin--[biotin carboxyl-carrier protein] ligase activity"/>
    <property type="evidence" value="ECO:0007669"/>
    <property type="project" value="UniProtKB-EC"/>
</dbReference>
<gene>
    <name evidence="8" type="ORF">SAMN02745150_00812</name>
</gene>
<dbReference type="AlphaFoldDB" id="A0A1I1DVM3"/>
<evidence type="ECO:0000313" key="8">
    <source>
        <dbReference type="EMBL" id="SFB78877.1"/>
    </source>
</evidence>
<dbReference type="InterPro" id="IPR036388">
    <property type="entry name" value="WH-like_DNA-bd_sf"/>
</dbReference>
<feature type="domain" description="BPL/LPL catalytic" evidence="7">
    <location>
        <begin position="68"/>
        <end position="251"/>
    </location>
</feature>
<dbReference type="SUPFAM" id="SSF50037">
    <property type="entry name" value="C-terminal domain of transcriptional repressors"/>
    <property type="match status" value="1"/>
</dbReference>
<dbReference type="PROSITE" id="PS51733">
    <property type="entry name" value="BPL_LPL_CATALYTIC"/>
    <property type="match status" value="1"/>
</dbReference>
<evidence type="ECO:0000259" key="7">
    <source>
        <dbReference type="PROSITE" id="PS51733"/>
    </source>
</evidence>
<dbReference type="Pfam" id="PF08279">
    <property type="entry name" value="HTH_11"/>
    <property type="match status" value="1"/>
</dbReference>
<dbReference type="Gene3D" id="2.30.30.100">
    <property type="match status" value="1"/>
</dbReference>
<dbReference type="Gene3D" id="3.30.930.10">
    <property type="entry name" value="Bira Bifunctional Protein, Domain 2"/>
    <property type="match status" value="1"/>
</dbReference>
<accession>A0A1I1DVM3</accession>
<dbReference type="InterPro" id="IPR013196">
    <property type="entry name" value="HTH_11"/>
</dbReference>
<dbReference type="NCBIfam" id="TIGR00121">
    <property type="entry name" value="birA_ligase"/>
    <property type="match status" value="1"/>
</dbReference>
<dbReference type="STRING" id="34097.SAMN02745150_00812"/>
<keyword evidence="9" id="KW-1185">Reference proteome</keyword>